<sequence length="98" mass="11566">MGSNKKTKNKNLQCVNPNLQGLRGKELKDWFTSATRRLQSKQEFAKLKAQEARFSSYHSMVWKWQAMDEWNSDTLMFQGELALMRENMKKPQVKKVVQ</sequence>
<name>A0A2M6ZFB1_9BACT</name>
<proteinExistence type="predicted"/>
<dbReference type="EMBL" id="PEWN01000106">
    <property type="protein sequence ID" value="PIU51035.1"/>
    <property type="molecule type" value="Genomic_DNA"/>
</dbReference>
<dbReference type="Proteomes" id="UP000229227">
    <property type="component" value="Unassembled WGS sequence"/>
</dbReference>
<organism evidence="1 2">
    <name type="scientific">Candidatus Desantisbacteria bacterium CG07_land_8_20_14_0_80_39_15</name>
    <dbReference type="NCBI Taxonomy" id="1974549"/>
    <lineage>
        <taxon>Bacteria</taxon>
        <taxon>Candidatus Desantisiibacteriota</taxon>
    </lineage>
</organism>
<evidence type="ECO:0000313" key="2">
    <source>
        <dbReference type="Proteomes" id="UP000229227"/>
    </source>
</evidence>
<reference evidence="2" key="1">
    <citation type="submission" date="2017-09" db="EMBL/GenBank/DDBJ databases">
        <title>Depth-based differentiation of microbial function through sediment-hosted aquifers and enrichment of novel symbionts in the deep terrestrial subsurface.</title>
        <authorList>
            <person name="Probst A.J."/>
            <person name="Ladd B."/>
            <person name="Jarett J.K."/>
            <person name="Geller-Mcgrath D.E."/>
            <person name="Sieber C.M.K."/>
            <person name="Emerson J.B."/>
            <person name="Anantharaman K."/>
            <person name="Thomas B.C."/>
            <person name="Malmstrom R."/>
            <person name="Stieglmeier M."/>
            <person name="Klingl A."/>
            <person name="Woyke T."/>
            <person name="Ryan C.M."/>
            <person name="Banfield J.F."/>
        </authorList>
    </citation>
    <scope>NUCLEOTIDE SEQUENCE [LARGE SCALE GENOMIC DNA]</scope>
</reference>
<accession>A0A2M6ZFB1</accession>
<dbReference type="AlphaFoldDB" id="A0A2M6ZFB1"/>
<protein>
    <submittedName>
        <fullName evidence="1">Uncharacterized protein</fullName>
    </submittedName>
</protein>
<comment type="caution">
    <text evidence="1">The sequence shown here is derived from an EMBL/GenBank/DDBJ whole genome shotgun (WGS) entry which is preliminary data.</text>
</comment>
<evidence type="ECO:0000313" key="1">
    <source>
        <dbReference type="EMBL" id="PIU51035.1"/>
    </source>
</evidence>
<gene>
    <name evidence="1" type="ORF">COS91_06545</name>
</gene>